<dbReference type="NCBIfam" id="NF003740">
    <property type="entry name" value="PRK05337.1"/>
    <property type="match status" value="1"/>
</dbReference>
<evidence type="ECO:0000256" key="7">
    <source>
        <dbReference type="ARBA" id="ARBA00023295"/>
    </source>
</evidence>
<evidence type="ECO:0000256" key="6">
    <source>
        <dbReference type="ARBA" id="ARBA00022984"/>
    </source>
</evidence>
<feature type="domain" description="Glycoside hydrolase family 3 N-terminal" evidence="12">
    <location>
        <begin position="21"/>
        <end position="299"/>
    </location>
</feature>
<evidence type="ECO:0000259" key="12">
    <source>
        <dbReference type="Pfam" id="PF00933"/>
    </source>
</evidence>
<dbReference type="InterPro" id="IPR050226">
    <property type="entry name" value="NagZ_Beta-hexosaminidase"/>
</dbReference>
<feature type="binding site" evidence="11">
    <location>
        <begin position="169"/>
        <end position="170"/>
    </location>
    <ligand>
        <name>substrate</name>
    </ligand>
</feature>
<dbReference type="Proteomes" id="UP000095672">
    <property type="component" value="Chromosome"/>
</dbReference>
<dbReference type="GO" id="GO:0005737">
    <property type="term" value="C:cytoplasm"/>
    <property type="evidence" value="ECO:0007669"/>
    <property type="project" value="UniProtKB-SubCell"/>
</dbReference>
<evidence type="ECO:0000256" key="8">
    <source>
        <dbReference type="ARBA" id="ARBA00023306"/>
    </source>
</evidence>
<dbReference type="UniPathway" id="UPA00544"/>
<dbReference type="GO" id="GO:0004563">
    <property type="term" value="F:beta-N-acetylhexosaminidase activity"/>
    <property type="evidence" value="ECO:0007669"/>
    <property type="project" value="UniProtKB-UniRule"/>
</dbReference>
<dbReference type="Pfam" id="PF00933">
    <property type="entry name" value="Glyco_hydro_3"/>
    <property type="match status" value="1"/>
</dbReference>
<dbReference type="GO" id="GO:0009254">
    <property type="term" value="P:peptidoglycan turnover"/>
    <property type="evidence" value="ECO:0007669"/>
    <property type="project" value="UniProtKB-UniRule"/>
</dbReference>
<keyword evidence="5 11" id="KW-0133">Cell shape</keyword>
<feature type="binding site" evidence="11">
    <location>
        <position position="78"/>
    </location>
    <ligand>
        <name>substrate</name>
    </ligand>
</feature>
<dbReference type="Gene3D" id="3.20.20.300">
    <property type="entry name" value="Glycoside hydrolase, family 3, N-terminal domain"/>
    <property type="match status" value="1"/>
</dbReference>
<feature type="binding site" evidence="11">
    <location>
        <position position="139"/>
    </location>
    <ligand>
        <name>substrate</name>
    </ligand>
</feature>
<keyword evidence="6 11" id="KW-0573">Peptidoglycan synthesis</keyword>
<feature type="binding site" evidence="11">
    <location>
        <position position="70"/>
    </location>
    <ligand>
        <name>substrate</name>
    </ligand>
</feature>
<dbReference type="EMBL" id="CP014143">
    <property type="protein sequence ID" value="AOS97798.1"/>
    <property type="molecule type" value="Genomic_DNA"/>
</dbReference>
<dbReference type="PANTHER" id="PTHR30480:SF13">
    <property type="entry name" value="BETA-HEXOSAMINIDASE"/>
    <property type="match status" value="1"/>
</dbReference>
<keyword evidence="9 11" id="KW-0961">Cell wall biogenesis/degradation</keyword>
<dbReference type="STRING" id="1769779.AUP74_02396"/>
<evidence type="ECO:0000256" key="4">
    <source>
        <dbReference type="ARBA" id="ARBA00022801"/>
    </source>
</evidence>
<dbReference type="GO" id="GO:0008360">
    <property type="term" value="P:regulation of cell shape"/>
    <property type="evidence" value="ECO:0007669"/>
    <property type="project" value="UniProtKB-KW"/>
</dbReference>
<dbReference type="RefSeq" id="WP_145924392.1">
    <property type="nucleotide sequence ID" value="NZ_CP014143.1"/>
</dbReference>
<dbReference type="FunFam" id="3.20.20.300:FF:000001">
    <property type="entry name" value="Beta-hexosaminidase"/>
    <property type="match status" value="1"/>
</dbReference>
<dbReference type="GO" id="GO:0051301">
    <property type="term" value="P:cell division"/>
    <property type="evidence" value="ECO:0007669"/>
    <property type="project" value="UniProtKB-KW"/>
</dbReference>
<dbReference type="PATRIC" id="fig|1769779.3.peg.2388"/>
<dbReference type="SUPFAM" id="SSF51445">
    <property type="entry name" value="(Trans)glycosidases"/>
    <property type="match status" value="1"/>
</dbReference>
<dbReference type="InterPro" id="IPR017853">
    <property type="entry name" value="GH"/>
</dbReference>
<gene>
    <name evidence="11 13" type="primary">nagZ</name>
    <name evidence="13" type="ORF">AUP74_02396</name>
</gene>
<dbReference type="EC" id="3.2.1.52" evidence="11"/>
<keyword evidence="8 11" id="KW-0131">Cell cycle</keyword>
<comment type="subcellular location">
    <subcellularLocation>
        <location evidence="11">Cytoplasm</location>
    </subcellularLocation>
</comment>
<dbReference type="GO" id="GO:0009252">
    <property type="term" value="P:peptidoglycan biosynthetic process"/>
    <property type="evidence" value="ECO:0007669"/>
    <property type="project" value="UniProtKB-KW"/>
</dbReference>
<evidence type="ECO:0000256" key="9">
    <source>
        <dbReference type="ARBA" id="ARBA00023316"/>
    </source>
</evidence>
<keyword evidence="4 11" id="KW-0378">Hydrolase</keyword>
<comment type="pathway">
    <text evidence="10 11">Cell wall biogenesis; peptidoglycan recycling.</text>
</comment>
<comment type="catalytic activity">
    <reaction evidence="1 11">
        <text>Hydrolysis of terminal non-reducing N-acetyl-D-hexosamine residues in N-acetyl-beta-D-hexosaminides.</text>
        <dbReference type="EC" id="3.2.1.52"/>
    </reaction>
</comment>
<reference evidence="14" key="1">
    <citation type="submission" date="2016-01" db="EMBL/GenBank/DDBJ databases">
        <title>Complete genome sequence of Microbulbifer sp. CCB-MM1, a halophile isolated from Matang Mangrove Forest, Perak.</title>
        <authorList>
            <person name="Moh T.H."/>
            <person name="Dinesh B."/>
            <person name="Lau N.-S."/>
            <person name="Go F."/>
            <person name="Alexander Chong S.-C."/>
        </authorList>
    </citation>
    <scope>NUCLEOTIDE SEQUENCE [LARGE SCALE GENOMIC DNA]</scope>
    <source>
        <strain evidence="14">CCB-MM1</strain>
    </source>
</reference>
<evidence type="ECO:0000256" key="10">
    <source>
        <dbReference type="ARBA" id="ARBA00037880"/>
    </source>
</evidence>
<evidence type="ECO:0000256" key="5">
    <source>
        <dbReference type="ARBA" id="ARBA00022960"/>
    </source>
</evidence>
<dbReference type="PANTHER" id="PTHR30480">
    <property type="entry name" value="BETA-HEXOSAMINIDASE-RELATED"/>
    <property type="match status" value="1"/>
</dbReference>
<protein>
    <recommendedName>
        <fullName evidence="11">Beta-hexosaminidase</fullName>
        <ecNumber evidence="11">3.2.1.52</ecNumber>
    </recommendedName>
    <alternativeName>
        <fullName evidence="11">Beta-N-acetylhexosaminidase</fullName>
    </alternativeName>
    <alternativeName>
        <fullName evidence="11">N-acetyl-beta-glucosaminidase</fullName>
    </alternativeName>
</protein>
<evidence type="ECO:0000313" key="13">
    <source>
        <dbReference type="EMBL" id="AOS97798.1"/>
    </source>
</evidence>
<dbReference type="GO" id="GO:0071555">
    <property type="term" value="P:cell wall organization"/>
    <property type="evidence" value="ECO:0007669"/>
    <property type="project" value="UniProtKB-KW"/>
</dbReference>
<keyword evidence="7 11" id="KW-0326">Glycosidase</keyword>
<dbReference type="AlphaFoldDB" id="A0A1C9W9G1"/>
<dbReference type="InterPro" id="IPR001764">
    <property type="entry name" value="Glyco_hydro_3_N"/>
</dbReference>
<comment type="function">
    <text evidence="11">Plays a role in peptidoglycan recycling by cleaving the terminal beta-1,4-linked N-acetylglucosamine (GlcNAc) from peptide-linked peptidoglycan fragments, giving rise to free GlcNAc, anhydro-N-acetylmuramic acid and anhydro-N-acetylmuramic acid-linked peptides.</text>
</comment>
<proteinExistence type="inferred from homology"/>
<keyword evidence="14" id="KW-1185">Reference proteome</keyword>
<comment type="similarity">
    <text evidence="11">Belongs to the glycosyl hydrolase 3 family. NagZ subfamily.</text>
</comment>
<sequence>MEQQTEGNGIGPVMIDIEGTELTDQDRQILKHPMVGGLIFFSRNFKDRPQLESLAAEIRAERPEILIAVDQEGGRVQRFRELGFTRIPSMQKLARAADDQCLRDVGWLLAAELLTAGIDFSFAPVLDADDAHCRIVGDRSFDADPAAVGAKVRPFMAGMHEAGMATTGKHFPGHGHVLEDSHEELPEDERDLEAVMASDALPFSECIRSGELDAVMPAHIRFVQVDQQPVGFSSLWLQDVLRGQLGFDGVIFSDDLSMEGAGAAGGYGARIQAALSAGCDMGIVCNNRAGALEVLDALENFRPDPASSKRLARMRGRPAIDSWQALQQSERWQQTREWLNSLLATD</sequence>
<evidence type="ECO:0000256" key="2">
    <source>
        <dbReference type="ARBA" id="ARBA00022490"/>
    </source>
</evidence>
<dbReference type="InterPro" id="IPR019800">
    <property type="entry name" value="Glyco_hydro_3_AS"/>
</dbReference>
<dbReference type="GO" id="GO:0005975">
    <property type="term" value="P:carbohydrate metabolic process"/>
    <property type="evidence" value="ECO:0007669"/>
    <property type="project" value="InterPro"/>
</dbReference>
<evidence type="ECO:0000256" key="1">
    <source>
        <dbReference type="ARBA" id="ARBA00001231"/>
    </source>
</evidence>
<dbReference type="PROSITE" id="PS00775">
    <property type="entry name" value="GLYCOSYL_HYDROL_F3"/>
    <property type="match status" value="1"/>
</dbReference>
<dbReference type="InterPro" id="IPR022956">
    <property type="entry name" value="Beta_hexosaminidase_bac"/>
</dbReference>
<feature type="active site" description="Nucleophile" evidence="11">
    <location>
        <position position="254"/>
    </location>
</feature>
<dbReference type="InterPro" id="IPR036962">
    <property type="entry name" value="Glyco_hydro_3_N_sf"/>
</dbReference>
<accession>A0A1C9W9G1</accession>
<evidence type="ECO:0000256" key="11">
    <source>
        <dbReference type="HAMAP-Rule" id="MF_00364"/>
    </source>
</evidence>
<evidence type="ECO:0000313" key="14">
    <source>
        <dbReference type="Proteomes" id="UP000095672"/>
    </source>
</evidence>
<feature type="site" description="Important for catalytic activity" evidence="11">
    <location>
        <position position="180"/>
    </location>
</feature>
<feature type="active site" description="Proton donor/acceptor" evidence="11">
    <location>
        <position position="182"/>
    </location>
</feature>
<name>A0A1C9W9G1_9GAMM</name>
<keyword evidence="2 11" id="KW-0963">Cytoplasm</keyword>
<dbReference type="KEGG" id="micc:AUP74_02396"/>
<keyword evidence="3 11" id="KW-0132">Cell division</keyword>
<dbReference type="OrthoDB" id="9786661at2"/>
<organism evidence="13 14">
    <name type="scientific">Microbulbifer aggregans</name>
    <dbReference type="NCBI Taxonomy" id="1769779"/>
    <lineage>
        <taxon>Bacteria</taxon>
        <taxon>Pseudomonadati</taxon>
        <taxon>Pseudomonadota</taxon>
        <taxon>Gammaproteobacteria</taxon>
        <taxon>Cellvibrionales</taxon>
        <taxon>Microbulbiferaceae</taxon>
        <taxon>Microbulbifer</taxon>
    </lineage>
</organism>
<dbReference type="HAMAP" id="MF_00364">
    <property type="entry name" value="NagZ"/>
    <property type="match status" value="1"/>
</dbReference>
<evidence type="ECO:0000256" key="3">
    <source>
        <dbReference type="ARBA" id="ARBA00022618"/>
    </source>
</evidence>